<dbReference type="GO" id="GO:0008757">
    <property type="term" value="F:S-adenosylmethionine-dependent methyltransferase activity"/>
    <property type="evidence" value="ECO:0007669"/>
    <property type="project" value="InterPro"/>
</dbReference>
<keyword evidence="1" id="KW-0472">Membrane</keyword>
<evidence type="ECO:0000313" key="4">
    <source>
        <dbReference type="Proteomes" id="UP000215355"/>
    </source>
</evidence>
<proteinExistence type="predicted"/>
<evidence type="ECO:0000259" key="2">
    <source>
        <dbReference type="Pfam" id="PF08241"/>
    </source>
</evidence>
<feature type="transmembrane region" description="Helical" evidence="1">
    <location>
        <begin position="21"/>
        <end position="38"/>
    </location>
</feature>
<feature type="transmembrane region" description="Helical" evidence="1">
    <location>
        <begin position="44"/>
        <end position="68"/>
    </location>
</feature>
<organism evidence="3 4">
    <name type="scientific">Sphingobacterium mizutaii</name>
    <dbReference type="NCBI Taxonomy" id="1010"/>
    <lineage>
        <taxon>Bacteria</taxon>
        <taxon>Pseudomonadati</taxon>
        <taxon>Bacteroidota</taxon>
        <taxon>Sphingobacteriia</taxon>
        <taxon>Sphingobacteriales</taxon>
        <taxon>Sphingobacteriaceae</taxon>
        <taxon>Sphingobacterium</taxon>
    </lineage>
</organism>
<dbReference type="InterPro" id="IPR013216">
    <property type="entry name" value="Methyltransf_11"/>
</dbReference>
<keyword evidence="1" id="KW-1133">Transmembrane helix</keyword>
<keyword evidence="1" id="KW-0812">Transmembrane</keyword>
<sequence length="250" mass="28888">MLTRSRFQGVWNIVRFNWHQYLILFIAVLILLIWGIYSSGFMQLVIYVILLLSLVQVLISLLVSYYVYDRSGLYELKQLGDLNGLMVLNISAGFDETSEIISHRFPLVQLQKADFYNPLHHTEVSIKRARKAYPASLDAKIVQTGFLPFESSSFNKVICIFSAHEIRDQNERIAFLKELARVCDPRGEIIIMEHLRDFPNFIAYNIGFMHFYPKSTWTTCFMAAGLEVLEELKSTKFVSTFKLKPNGTPN</sequence>
<dbReference type="Pfam" id="PF08241">
    <property type="entry name" value="Methyltransf_11"/>
    <property type="match status" value="1"/>
</dbReference>
<dbReference type="EMBL" id="LT906468">
    <property type="protein sequence ID" value="SNV35673.1"/>
    <property type="molecule type" value="Genomic_DNA"/>
</dbReference>
<feature type="domain" description="Methyltransferase type 11" evidence="2">
    <location>
        <begin position="124"/>
        <end position="191"/>
    </location>
</feature>
<name>A0AAJ5BYH2_9SPHI</name>
<dbReference type="Proteomes" id="UP000215355">
    <property type="component" value="Chromosome 1"/>
</dbReference>
<evidence type="ECO:0000313" key="3">
    <source>
        <dbReference type="EMBL" id="SNV35673.1"/>
    </source>
</evidence>
<reference evidence="3 4" key="1">
    <citation type="submission" date="2017-06" db="EMBL/GenBank/DDBJ databases">
        <authorList>
            <consortium name="Pathogen Informatics"/>
        </authorList>
    </citation>
    <scope>NUCLEOTIDE SEQUENCE [LARGE SCALE GENOMIC DNA]</scope>
    <source>
        <strain evidence="3 4">NCTC12149</strain>
    </source>
</reference>
<dbReference type="RefSeq" id="WP_093100082.1">
    <property type="nucleotide sequence ID" value="NZ_FNGK01000005.1"/>
</dbReference>
<dbReference type="Gene3D" id="3.40.50.150">
    <property type="entry name" value="Vaccinia Virus protein VP39"/>
    <property type="match status" value="1"/>
</dbReference>
<gene>
    <name evidence="3" type="ORF">SAMEA4412673_00077</name>
</gene>
<evidence type="ECO:0000256" key="1">
    <source>
        <dbReference type="SAM" id="Phobius"/>
    </source>
</evidence>
<protein>
    <recommendedName>
        <fullName evidence="2">Methyltransferase type 11 domain-containing protein</fullName>
    </recommendedName>
</protein>
<dbReference type="AlphaFoldDB" id="A0AAJ5BYH2"/>
<dbReference type="InterPro" id="IPR029063">
    <property type="entry name" value="SAM-dependent_MTases_sf"/>
</dbReference>
<dbReference type="SUPFAM" id="SSF53335">
    <property type="entry name" value="S-adenosyl-L-methionine-dependent methyltransferases"/>
    <property type="match status" value="1"/>
</dbReference>
<accession>A0AAJ5BYH2</accession>
<dbReference type="KEGG" id="smiz:4412673_00077"/>